<keyword evidence="3" id="KW-1185">Reference proteome</keyword>
<comment type="caution">
    <text evidence="2">The sequence shown here is derived from an EMBL/GenBank/DDBJ whole genome shotgun (WGS) entry which is preliminary data.</text>
</comment>
<gene>
    <name evidence="2" type="ORF">PoB_006664100</name>
</gene>
<proteinExistence type="predicted"/>
<protein>
    <submittedName>
        <fullName evidence="2">Uncharacterized protein</fullName>
    </submittedName>
</protein>
<sequence>MYRAGESWFFAALTLFLLVPEYGASASKIGFLAVVAAMPGHTTVSIQSNKTVNTLSFQGRLIKAGEAFDVQIIE</sequence>
<evidence type="ECO:0000256" key="1">
    <source>
        <dbReference type="SAM" id="SignalP"/>
    </source>
</evidence>
<dbReference type="AlphaFoldDB" id="A0AAV4D7K3"/>
<feature type="signal peptide" evidence="1">
    <location>
        <begin position="1"/>
        <end position="26"/>
    </location>
</feature>
<accession>A0AAV4D7K3</accession>
<organism evidence="2 3">
    <name type="scientific">Plakobranchus ocellatus</name>
    <dbReference type="NCBI Taxonomy" id="259542"/>
    <lineage>
        <taxon>Eukaryota</taxon>
        <taxon>Metazoa</taxon>
        <taxon>Spiralia</taxon>
        <taxon>Lophotrochozoa</taxon>
        <taxon>Mollusca</taxon>
        <taxon>Gastropoda</taxon>
        <taxon>Heterobranchia</taxon>
        <taxon>Euthyneura</taxon>
        <taxon>Panpulmonata</taxon>
        <taxon>Sacoglossa</taxon>
        <taxon>Placobranchoidea</taxon>
        <taxon>Plakobranchidae</taxon>
        <taxon>Plakobranchus</taxon>
    </lineage>
</organism>
<reference evidence="2 3" key="1">
    <citation type="journal article" date="2021" name="Elife">
        <title>Chloroplast acquisition without the gene transfer in kleptoplastic sea slugs, Plakobranchus ocellatus.</title>
        <authorList>
            <person name="Maeda T."/>
            <person name="Takahashi S."/>
            <person name="Yoshida T."/>
            <person name="Shimamura S."/>
            <person name="Takaki Y."/>
            <person name="Nagai Y."/>
            <person name="Toyoda A."/>
            <person name="Suzuki Y."/>
            <person name="Arimoto A."/>
            <person name="Ishii H."/>
            <person name="Satoh N."/>
            <person name="Nishiyama T."/>
            <person name="Hasebe M."/>
            <person name="Maruyama T."/>
            <person name="Minagawa J."/>
            <person name="Obokata J."/>
            <person name="Shigenobu S."/>
        </authorList>
    </citation>
    <scope>NUCLEOTIDE SEQUENCE [LARGE SCALE GENOMIC DNA]</scope>
</reference>
<evidence type="ECO:0000313" key="3">
    <source>
        <dbReference type="Proteomes" id="UP000735302"/>
    </source>
</evidence>
<dbReference type="Proteomes" id="UP000735302">
    <property type="component" value="Unassembled WGS sequence"/>
</dbReference>
<name>A0AAV4D7K3_9GAST</name>
<dbReference type="EMBL" id="BLXT01007586">
    <property type="protein sequence ID" value="GFO40136.1"/>
    <property type="molecule type" value="Genomic_DNA"/>
</dbReference>
<evidence type="ECO:0000313" key="2">
    <source>
        <dbReference type="EMBL" id="GFO40136.1"/>
    </source>
</evidence>
<keyword evidence="1" id="KW-0732">Signal</keyword>
<feature type="chain" id="PRO_5043595896" evidence="1">
    <location>
        <begin position="27"/>
        <end position="74"/>
    </location>
</feature>